<dbReference type="InterPro" id="IPR016024">
    <property type="entry name" value="ARM-type_fold"/>
</dbReference>
<organism evidence="3 4">
    <name type="scientific">Effrenium voratum</name>
    <dbReference type="NCBI Taxonomy" id="2562239"/>
    <lineage>
        <taxon>Eukaryota</taxon>
        <taxon>Sar</taxon>
        <taxon>Alveolata</taxon>
        <taxon>Dinophyceae</taxon>
        <taxon>Suessiales</taxon>
        <taxon>Symbiodiniaceae</taxon>
        <taxon>Effrenium</taxon>
    </lineage>
</organism>
<comment type="caution">
    <text evidence="3">The sequence shown here is derived from an EMBL/GenBank/DDBJ whole genome shotgun (WGS) entry which is preliminary data.</text>
</comment>
<dbReference type="Gene3D" id="1.25.10.10">
    <property type="entry name" value="Leucine-rich Repeat Variant"/>
    <property type="match status" value="1"/>
</dbReference>
<dbReference type="GO" id="GO:0036503">
    <property type="term" value="P:ERAD pathway"/>
    <property type="evidence" value="ECO:0007669"/>
    <property type="project" value="TreeGrafter"/>
</dbReference>
<reference evidence="3" key="1">
    <citation type="submission" date="2023-08" db="EMBL/GenBank/DDBJ databases">
        <authorList>
            <person name="Chen Y."/>
            <person name="Shah S."/>
            <person name="Dougan E. K."/>
            <person name="Thang M."/>
            <person name="Chan C."/>
        </authorList>
    </citation>
    <scope>NUCLEOTIDE SEQUENCE</scope>
</reference>
<sequence length="983" mass="105940">MSDQYDRALIRLSTAEDEKLEPILAKLLPIVFDELLTPTDSAQKKLVNILNHVLTRAKGNGAIKLPALSILQRWFMPAVASTQNGPLFRNLSIIFLDLSIPRLSPQEQIDLSLYSLENFGKLLPGLDRVVAFLAAIPGLGQMAAEGHRKEQVPRCLGLLKSRPPTESSVLFFQIASEFLLIPCGAVEAASVGGLASASWSHWKSRLKSKSAADMVALKCTTLRWLASLGAEPGALVYVPSLVASVENYDAVCNMAESNCKRIDLDLDMDGDMELLGRLTCLGLTSAPEGENSLKVETKASVPAKLRQKVLVLLQRSRGIGGLVPYVVHLIRQSLRESEQVQQSALQLALQLSETVDPEKLVETSQRIMEEIEAVFWPGGGVIAMGTATPLAFKAFGSFARQLAERPSGGGRVLALESAPKMLRLLAANENAAQDDILEALSGLVACLRGSDAHERQDFLPLLDKLVTAPRAVVRREVLRWSSALFPASAPEGRYYALRLLGDQDPDLAKAAESALSSGGREAPPFVDMCSFLSLRALGPVDAAERMSQQQEVLRQGMPPLAAGFTWTDLARALSFLIKLAEAEGLQTVEDYSEPVAKKPRLSNEAGTVFVVLLDYILGTVIEGKPWTIVDEIADGETCLELALKGLHLATSLSKGHDAVLNAVIARAEALLLGQGTAFLRGGTSTRLREDLAPASWAAWPSKRQARPQGTADTTHGHRWTASRWLQQLEASLADSDAGRRAGAALAICELLRAGAETARPAELCRKVLGFLGPAESDTSTLAAACDGLRRLSERKPLVWEALDSLGSGSGLLDRVFELSAPLDGVEVSGHNLELIYASWRFLGQLAAWGGDESERCLDRLISIGKKDVSEEALAAMGLALSAAASDPLDPTGQTAATRVANLQLRLLEMADEKPIDEDVPVERKRTLAAERDVEQRCGVVWSGVIVRRCYAQKVLRVLTVLTFSCLLEPCKDGAAATDNPCPA</sequence>
<evidence type="ECO:0000313" key="3">
    <source>
        <dbReference type="EMBL" id="CAJ1408999.1"/>
    </source>
</evidence>
<evidence type="ECO:0000259" key="2">
    <source>
        <dbReference type="Pfam" id="PF13001"/>
    </source>
</evidence>
<dbReference type="SUPFAM" id="SSF48371">
    <property type="entry name" value="ARM repeat"/>
    <property type="match status" value="1"/>
</dbReference>
<evidence type="ECO:0000313" key="4">
    <source>
        <dbReference type="Proteomes" id="UP001178507"/>
    </source>
</evidence>
<dbReference type="Pfam" id="PF13001">
    <property type="entry name" value="ECM29_N"/>
    <property type="match status" value="1"/>
</dbReference>
<protein>
    <recommendedName>
        <fullName evidence="2">Proteasome component Ecm29 N-terminal domain-containing protein</fullName>
    </recommendedName>
</protein>
<dbReference type="AlphaFoldDB" id="A0AA36JPX5"/>
<keyword evidence="4" id="KW-1185">Reference proteome</keyword>
<name>A0AA36JPX5_9DINO</name>
<dbReference type="InterPro" id="IPR011989">
    <property type="entry name" value="ARM-like"/>
</dbReference>
<dbReference type="GO" id="GO:0043248">
    <property type="term" value="P:proteasome assembly"/>
    <property type="evidence" value="ECO:0007669"/>
    <property type="project" value="InterPro"/>
</dbReference>
<accession>A0AA36JPX5</accession>
<evidence type="ECO:0000256" key="1">
    <source>
        <dbReference type="ARBA" id="ARBA00022737"/>
    </source>
</evidence>
<dbReference type="GO" id="GO:0005737">
    <property type="term" value="C:cytoplasm"/>
    <property type="evidence" value="ECO:0007669"/>
    <property type="project" value="TreeGrafter"/>
</dbReference>
<feature type="domain" description="Proteasome component Ecm29 N-terminal" evidence="2">
    <location>
        <begin position="6"/>
        <end position="497"/>
    </location>
</feature>
<dbReference type="Proteomes" id="UP001178507">
    <property type="component" value="Unassembled WGS sequence"/>
</dbReference>
<dbReference type="PANTHER" id="PTHR23346:SF19">
    <property type="entry name" value="PROTEASOME ADAPTER AND SCAFFOLD PROTEIN ECM29"/>
    <property type="match status" value="1"/>
</dbReference>
<dbReference type="EMBL" id="CAUJNA010003746">
    <property type="protein sequence ID" value="CAJ1408999.1"/>
    <property type="molecule type" value="Genomic_DNA"/>
</dbReference>
<proteinExistence type="predicted"/>
<dbReference type="InterPro" id="IPR024372">
    <property type="entry name" value="Ecm29_N"/>
</dbReference>
<gene>
    <name evidence="3" type="ORF">EVOR1521_LOCUS30207</name>
</gene>
<dbReference type="PANTHER" id="PTHR23346">
    <property type="entry name" value="TRANSLATIONAL ACTIVATOR GCN1-RELATED"/>
    <property type="match status" value="1"/>
</dbReference>
<dbReference type="GO" id="GO:0005634">
    <property type="term" value="C:nucleus"/>
    <property type="evidence" value="ECO:0007669"/>
    <property type="project" value="TreeGrafter"/>
</dbReference>
<keyword evidence="1" id="KW-0677">Repeat</keyword>
<dbReference type="GO" id="GO:0060090">
    <property type="term" value="F:molecular adaptor activity"/>
    <property type="evidence" value="ECO:0007669"/>
    <property type="project" value="InterPro"/>
</dbReference>